<dbReference type="Proteomes" id="UP000076066">
    <property type="component" value="Chromosome"/>
</dbReference>
<dbReference type="AlphaFoldDB" id="A0A143DD08"/>
<name>A0A143DD08_9PROT</name>
<dbReference type="KEGG" id="hjo:AY555_04465"/>
<reference evidence="2 3" key="1">
    <citation type="submission" date="2016-02" db="EMBL/GenBank/DDBJ databases">
        <title>Complete Genome of H5569, the type strain of the newly described species Haematospirillium jordaniae.</title>
        <authorList>
            <person name="Nicholson A.C."/>
            <person name="Humrighouse B.W."/>
            <person name="Loparov V."/>
            <person name="McQuiston J.R."/>
        </authorList>
    </citation>
    <scope>NUCLEOTIDE SEQUENCE [LARGE SCALE GENOMIC DNA]</scope>
    <source>
        <strain evidence="2 3">H5569</strain>
    </source>
</reference>
<evidence type="ECO:0000256" key="1">
    <source>
        <dbReference type="ARBA" id="ARBA00022857"/>
    </source>
</evidence>
<gene>
    <name evidence="2" type="ORF">AY555_04465</name>
</gene>
<dbReference type="Pfam" id="PF05893">
    <property type="entry name" value="LuxC"/>
    <property type="match status" value="1"/>
</dbReference>
<proteinExistence type="predicted"/>
<evidence type="ECO:0008006" key="4">
    <source>
        <dbReference type="Google" id="ProtNLM"/>
    </source>
</evidence>
<evidence type="ECO:0000313" key="2">
    <source>
        <dbReference type="EMBL" id="AMW34556.1"/>
    </source>
</evidence>
<dbReference type="EMBL" id="CP014525">
    <property type="protein sequence ID" value="AMW34556.1"/>
    <property type="molecule type" value="Genomic_DNA"/>
</dbReference>
<accession>A0A143DD08</accession>
<dbReference type="STRING" id="1549855.AY555_04465"/>
<evidence type="ECO:0000313" key="3">
    <source>
        <dbReference type="Proteomes" id="UP000076066"/>
    </source>
</evidence>
<organism evidence="2 3">
    <name type="scientific">Haematospirillum jordaniae</name>
    <dbReference type="NCBI Taxonomy" id="1549855"/>
    <lineage>
        <taxon>Bacteria</taxon>
        <taxon>Pseudomonadati</taxon>
        <taxon>Pseudomonadota</taxon>
        <taxon>Alphaproteobacteria</taxon>
        <taxon>Rhodospirillales</taxon>
        <taxon>Novispirillaceae</taxon>
        <taxon>Haematospirillum</taxon>
    </lineage>
</organism>
<sequence>MLDEGSNLDLLAGNRDLRDTCLPPFAPPVCEFLGAFSKALRLDPQARKKPDLQTFAFWCRPAGIKASQELCNDSRLRLGRGLTLHIAPGNTPVNTALSLAFGLLAGNVNIVRAPSRPFEEIDILCRILNDVVSGSPYQDMARRFAIVRYAKDLDLTATLSRACAARMIWGGDATVTHIRSMPTRPDCVDVVFPDRLSLCVMDSDAVANLGDDDLAALVRAFFNDAYTMDQNACSSPRYVIWCGKKRDPQRFWNALEHHIKDRSYTLHAEQAVSKATSVLKALAIRPDIQAVQPYGITLSVLDLETVPPCLKTESGRSGFFFQTHIHNLDDLAPSLSPKVQTLTYFGITPSSMQEWTLRHGIRGISRIVPVGHALDMDVLWDGFNIVAELSRIVHVT</sequence>
<keyword evidence="1" id="KW-0521">NADP</keyword>
<protein>
    <recommendedName>
        <fullName evidence="4">Long-chain-fatty-acyl-CoA reductase</fullName>
    </recommendedName>
</protein>
<dbReference type="InterPro" id="IPR008670">
    <property type="entry name" value="CoA_reduct_LuxC"/>
</dbReference>
<dbReference type="InterPro" id="IPR016161">
    <property type="entry name" value="Ald_DH/histidinol_DH"/>
</dbReference>
<dbReference type="SUPFAM" id="SSF53720">
    <property type="entry name" value="ALDH-like"/>
    <property type="match status" value="1"/>
</dbReference>
<dbReference type="GO" id="GO:0003995">
    <property type="term" value="F:acyl-CoA dehydrogenase activity"/>
    <property type="evidence" value="ECO:0007669"/>
    <property type="project" value="InterPro"/>
</dbReference>
<keyword evidence="3" id="KW-1185">Reference proteome</keyword>
<dbReference type="GO" id="GO:0008218">
    <property type="term" value="P:bioluminescence"/>
    <property type="evidence" value="ECO:0007669"/>
    <property type="project" value="InterPro"/>
</dbReference>